<name>A0A9N9DE80_9GLOM</name>
<dbReference type="CDD" id="cd05327">
    <property type="entry name" value="retinol-DH_like_SDR_c_like"/>
    <property type="match status" value="1"/>
</dbReference>
<dbReference type="Pfam" id="PF00106">
    <property type="entry name" value="adh_short"/>
    <property type="match status" value="1"/>
</dbReference>
<dbReference type="InterPro" id="IPR002347">
    <property type="entry name" value="SDR_fam"/>
</dbReference>
<dbReference type="PANTHER" id="PTHR43157:SF31">
    <property type="entry name" value="PHOSPHATIDYLINOSITOL-GLYCAN BIOSYNTHESIS CLASS F PROTEIN"/>
    <property type="match status" value="1"/>
</dbReference>
<dbReference type="PANTHER" id="PTHR43157">
    <property type="entry name" value="PHOSPHATIDYLINOSITOL-GLYCAN BIOSYNTHESIS CLASS F PROTEIN-RELATED"/>
    <property type="match status" value="1"/>
</dbReference>
<keyword evidence="1" id="KW-0560">Oxidoreductase</keyword>
<comment type="caution">
    <text evidence="3">The sequence shown here is derived from an EMBL/GenBank/DDBJ whole genome shotgun (WGS) entry which is preliminary data.</text>
</comment>
<keyword evidence="4" id="KW-1185">Reference proteome</keyword>
<dbReference type="AlphaFoldDB" id="A0A9N9DE80"/>
<protein>
    <submittedName>
        <fullName evidence="3">6798_t:CDS:1</fullName>
    </submittedName>
</protein>
<comment type="similarity">
    <text evidence="2">Belongs to the short-chain dehydrogenases/reductases (SDR) family.</text>
</comment>
<dbReference type="PRINTS" id="PR00080">
    <property type="entry name" value="SDRFAMILY"/>
</dbReference>
<dbReference type="EMBL" id="CAJVPS010007156">
    <property type="protein sequence ID" value="CAG8632333.1"/>
    <property type="molecule type" value="Genomic_DNA"/>
</dbReference>
<dbReference type="InterPro" id="IPR036291">
    <property type="entry name" value="NAD(P)-bd_dom_sf"/>
</dbReference>
<dbReference type="PRINTS" id="PR00081">
    <property type="entry name" value="GDHRDH"/>
</dbReference>
<sequence length="306" mass="33964">MFGRKKFSFNDIPDLTGKVGIVTGGNSGIGYVTARELARKNAHVIVCCRSIERGQAAVDKIKAETKNDNVEVLQLDLSDWKSTKDAADNFVARKLPLHILVNNAGIMATPYELNEHGIEKQFATNYLGHFVLTKTLLPVIEASTPSRIVNVSSLSYKSAPKTGINFDDINLEKENAVTRYGQSKIANILFTLELAKRLEGKQVWTNAVHPGFVNTNISQEFLSNQGFLTKSIIYVAKALFAMNEDDGALTSLYAATSPEIEKEDYRGKYFEPIAKLGTLKPFATNQETASRLWKWTEDLLNEKLGI</sequence>
<evidence type="ECO:0000313" key="4">
    <source>
        <dbReference type="Proteomes" id="UP000789508"/>
    </source>
</evidence>
<proteinExistence type="inferred from homology"/>
<dbReference type="Gene3D" id="3.40.50.720">
    <property type="entry name" value="NAD(P)-binding Rossmann-like Domain"/>
    <property type="match status" value="1"/>
</dbReference>
<organism evidence="3 4">
    <name type="scientific">Ambispora leptoticha</name>
    <dbReference type="NCBI Taxonomy" id="144679"/>
    <lineage>
        <taxon>Eukaryota</taxon>
        <taxon>Fungi</taxon>
        <taxon>Fungi incertae sedis</taxon>
        <taxon>Mucoromycota</taxon>
        <taxon>Glomeromycotina</taxon>
        <taxon>Glomeromycetes</taxon>
        <taxon>Archaeosporales</taxon>
        <taxon>Ambisporaceae</taxon>
        <taxon>Ambispora</taxon>
    </lineage>
</organism>
<dbReference type="GO" id="GO:0016491">
    <property type="term" value="F:oxidoreductase activity"/>
    <property type="evidence" value="ECO:0007669"/>
    <property type="project" value="UniProtKB-KW"/>
</dbReference>
<accession>A0A9N9DE80</accession>
<evidence type="ECO:0000256" key="1">
    <source>
        <dbReference type="ARBA" id="ARBA00023002"/>
    </source>
</evidence>
<reference evidence="3" key="1">
    <citation type="submission" date="2021-06" db="EMBL/GenBank/DDBJ databases">
        <authorList>
            <person name="Kallberg Y."/>
            <person name="Tangrot J."/>
            <person name="Rosling A."/>
        </authorList>
    </citation>
    <scope>NUCLEOTIDE SEQUENCE</scope>
    <source>
        <strain evidence="3">FL130A</strain>
    </source>
</reference>
<evidence type="ECO:0000256" key="2">
    <source>
        <dbReference type="RuleBase" id="RU000363"/>
    </source>
</evidence>
<gene>
    <name evidence="3" type="ORF">ALEPTO_LOCUS9407</name>
</gene>
<evidence type="ECO:0000313" key="3">
    <source>
        <dbReference type="EMBL" id="CAG8632333.1"/>
    </source>
</evidence>
<dbReference type="Proteomes" id="UP000789508">
    <property type="component" value="Unassembled WGS sequence"/>
</dbReference>
<dbReference type="SUPFAM" id="SSF51735">
    <property type="entry name" value="NAD(P)-binding Rossmann-fold domains"/>
    <property type="match status" value="1"/>
</dbReference>
<dbReference type="OrthoDB" id="191139at2759"/>